<dbReference type="CDD" id="cd00093">
    <property type="entry name" value="HTH_XRE"/>
    <property type="match status" value="1"/>
</dbReference>
<dbReference type="RefSeq" id="WP_074486118.1">
    <property type="nucleotide sequence ID" value="NZ_FMXP01000016.1"/>
</dbReference>
<dbReference type="Proteomes" id="UP000182508">
    <property type="component" value="Unassembled WGS sequence"/>
</dbReference>
<dbReference type="Pfam" id="PF21259">
    <property type="entry name" value="Rgg_C"/>
    <property type="match status" value="1"/>
</dbReference>
<dbReference type="PANTHER" id="PTHR37038">
    <property type="entry name" value="TRANSCRIPTIONAL REGULATOR-RELATED"/>
    <property type="match status" value="1"/>
</dbReference>
<dbReference type="InterPro" id="IPR010057">
    <property type="entry name" value="Transcription_activator_Rgg_C"/>
</dbReference>
<dbReference type="NCBIfam" id="TIGR01716">
    <property type="entry name" value="RGG_Cterm"/>
    <property type="match status" value="1"/>
</dbReference>
<dbReference type="Pfam" id="PF01381">
    <property type="entry name" value="HTH_3"/>
    <property type="match status" value="1"/>
</dbReference>
<dbReference type="SMART" id="SM00530">
    <property type="entry name" value="HTH_XRE"/>
    <property type="match status" value="1"/>
</dbReference>
<reference evidence="2 3" key="1">
    <citation type="submission" date="2016-10" db="EMBL/GenBank/DDBJ databases">
        <authorList>
            <person name="de Groot N.N."/>
        </authorList>
    </citation>
    <scope>NUCLEOTIDE SEQUENCE [LARGE SCALE GENOMIC DNA]</scope>
    <source>
        <strain evidence="2 3">A-4</strain>
    </source>
</reference>
<dbReference type="PROSITE" id="PS50943">
    <property type="entry name" value="HTH_CROC1"/>
    <property type="match status" value="1"/>
</dbReference>
<proteinExistence type="predicted"/>
<name>A0A1G6C1U3_9STRE</name>
<dbReference type="InterPro" id="IPR053163">
    <property type="entry name" value="HTH-type_regulator_Rgg"/>
</dbReference>
<dbReference type="EMBL" id="FMXP01000016">
    <property type="protein sequence ID" value="SDB26816.1"/>
    <property type="molecule type" value="Genomic_DNA"/>
</dbReference>
<dbReference type="SUPFAM" id="SSF47413">
    <property type="entry name" value="lambda repressor-like DNA-binding domains"/>
    <property type="match status" value="1"/>
</dbReference>
<gene>
    <name evidence="2" type="ORF">SAMN02910293_01338</name>
</gene>
<evidence type="ECO:0000313" key="2">
    <source>
        <dbReference type="EMBL" id="SDB26816.1"/>
    </source>
</evidence>
<dbReference type="STRING" id="439219.SAMN02910293_01338"/>
<dbReference type="eggNOG" id="COG1396">
    <property type="taxonomic scope" value="Bacteria"/>
</dbReference>
<accession>A0A1G6C1U3</accession>
<evidence type="ECO:0000313" key="3">
    <source>
        <dbReference type="Proteomes" id="UP000182508"/>
    </source>
</evidence>
<dbReference type="Gene3D" id="1.10.260.40">
    <property type="entry name" value="lambda repressor-like DNA-binding domains"/>
    <property type="match status" value="1"/>
</dbReference>
<dbReference type="InterPro" id="IPR010982">
    <property type="entry name" value="Lambda_DNA-bd_dom_sf"/>
</dbReference>
<protein>
    <submittedName>
        <fullName evidence="2">Transcriptional activator, Rgg/GadR/MutR family, C-terminal domain-containing protein</fullName>
    </submittedName>
</protein>
<organism evidence="2 3">
    <name type="scientific">Streptococcus henryi</name>
    <dbReference type="NCBI Taxonomy" id="439219"/>
    <lineage>
        <taxon>Bacteria</taxon>
        <taxon>Bacillati</taxon>
        <taxon>Bacillota</taxon>
        <taxon>Bacilli</taxon>
        <taxon>Lactobacillales</taxon>
        <taxon>Streptococcaceae</taxon>
        <taxon>Streptococcus</taxon>
    </lineage>
</organism>
<dbReference type="AlphaFoldDB" id="A0A1G6C1U3"/>
<sequence>MTKELGKIFKLIRESKGLSQKEVAGNVISLAQLSRFERGVSGLNVDSFYLCLRNMSVPLDEFQYVYHNYTQDRDVRFSTELSEAYLEKNIIKLRKILQDCQELIEKNPINHFYKLNKIVVEAVIFYLDQEATVPQKDIKYLMDYLFSVEEWGRYELWLYTNSIGLMTLSSLETFTSEMVKRTQFYKGLPENRKRILQMLLNVVGTCLDKGHTQAAFKFLHQVEQFRNTETDIYETVLFKYYKGFYAYRIGNENGIAEMEKCVETMTYLECYGIARQMEESIKKIKEEV</sequence>
<feature type="domain" description="HTH cro/C1-type" evidence="1">
    <location>
        <begin position="9"/>
        <end position="62"/>
    </location>
</feature>
<dbReference type="Gene3D" id="1.25.40.400">
    <property type="match status" value="1"/>
</dbReference>
<dbReference type="PANTHER" id="PTHR37038:SF12">
    <property type="entry name" value="TRANSCRIPTIONAL REGULATOR"/>
    <property type="match status" value="1"/>
</dbReference>
<dbReference type="GO" id="GO:0003677">
    <property type="term" value="F:DNA binding"/>
    <property type="evidence" value="ECO:0007669"/>
    <property type="project" value="InterPro"/>
</dbReference>
<evidence type="ECO:0000259" key="1">
    <source>
        <dbReference type="PROSITE" id="PS50943"/>
    </source>
</evidence>
<keyword evidence="3" id="KW-1185">Reference proteome</keyword>
<dbReference type="InterPro" id="IPR001387">
    <property type="entry name" value="Cro/C1-type_HTH"/>
</dbReference>